<evidence type="ECO:0000313" key="2">
    <source>
        <dbReference type="Proteomes" id="UP000327157"/>
    </source>
</evidence>
<dbReference type="EMBL" id="SMOL01000553">
    <property type="protein sequence ID" value="KAB2608790.1"/>
    <property type="molecule type" value="Genomic_DNA"/>
</dbReference>
<reference evidence="1 2" key="1">
    <citation type="submission" date="2019-09" db="EMBL/GenBank/DDBJ databases">
        <authorList>
            <person name="Ou C."/>
        </authorList>
    </citation>
    <scope>NUCLEOTIDE SEQUENCE [LARGE SCALE GENOMIC DNA]</scope>
    <source>
        <strain evidence="1">S2</strain>
        <tissue evidence="1">Leaf</tissue>
    </source>
</reference>
<accession>A0A5N5G4Y7</accession>
<comment type="caution">
    <text evidence="1">The sequence shown here is derived from an EMBL/GenBank/DDBJ whole genome shotgun (WGS) entry which is preliminary data.</text>
</comment>
<organism evidence="1 2">
    <name type="scientific">Pyrus ussuriensis x Pyrus communis</name>
    <dbReference type="NCBI Taxonomy" id="2448454"/>
    <lineage>
        <taxon>Eukaryota</taxon>
        <taxon>Viridiplantae</taxon>
        <taxon>Streptophyta</taxon>
        <taxon>Embryophyta</taxon>
        <taxon>Tracheophyta</taxon>
        <taxon>Spermatophyta</taxon>
        <taxon>Magnoliopsida</taxon>
        <taxon>eudicotyledons</taxon>
        <taxon>Gunneridae</taxon>
        <taxon>Pentapetalae</taxon>
        <taxon>rosids</taxon>
        <taxon>fabids</taxon>
        <taxon>Rosales</taxon>
        <taxon>Rosaceae</taxon>
        <taxon>Amygdaloideae</taxon>
        <taxon>Maleae</taxon>
        <taxon>Pyrus</taxon>
    </lineage>
</organism>
<dbReference type="AlphaFoldDB" id="A0A5N5G4Y7"/>
<sequence length="126" mass="14498">MEEQDGPLVYQFTENENDPYSNSYNQWTEHPTMWDQIAKLEESTRLFMESTPKLQKINSIDNLNDSDSNLPTQPIANHQVLEECSAYQTLRWGKTNDTTMEESEIEEPLANDTCPITPGDLELVIT</sequence>
<evidence type="ECO:0000313" key="1">
    <source>
        <dbReference type="EMBL" id="KAB2608790.1"/>
    </source>
</evidence>
<reference evidence="2" key="2">
    <citation type="submission" date="2019-10" db="EMBL/GenBank/DDBJ databases">
        <title>A de novo genome assembly of a pear dwarfing rootstock.</title>
        <authorList>
            <person name="Wang F."/>
            <person name="Wang J."/>
            <person name="Li S."/>
            <person name="Zhang Y."/>
            <person name="Fang M."/>
            <person name="Ma L."/>
            <person name="Zhao Y."/>
            <person name="Jiang S."/>
        </authorList>
    </citation>
    <scope>NUCLEOTIDE SEQUENCE [LARGE SCALE GENOMIC DNA]</scope>
</reference>
<proteinExistence type="predicted"/>
<protein>
    <submittedName>
        <fullName evidence="1">Uncharacterized protein</fullName>
    </submittedName>
</protein>
<reference evidence="1 2" key="3">
    <citation type="submission" date="2019-11" db="EMBL/GenBank/DDBJ databases">
        <title>A de novo genome assembly of a pear dwarfing rootstock.</title>
        <authorList>
            <person name="Wang F."/>
            <person name="Wang J."/>
            <person name="Li S."/>
            <person name="Zhang Y."/>
            <person name="Fang M."/>
            <person name="Ma L."/>
            <person name="Zhao Y."/>
            <person name="Jiang S."/>
        </authorList>
    </citation>
    <scope>NUCLEOTIDE SEQUENCE [LARGE SCALE GENOMIC DNA]</scope>
    <source>
        <strain evidence="1">S2</strain>
        <tissue evidence="1">Leaf</tissue>
    </source>
</reference>
<gene>
    <name evidence="1" type="ORF">D8674_011958</name>
</gene>
<name>A0A5N5G4Y7_9ROSA</name>
<dbReference type="Proteomes" id="UP000327157">
    <property type="component" value="Chromosome 14"/>
</dbReference>
<keyword evidence="2" id="KW-1185">Reference proteome</keyword>